<accession>A0A9N9SDI6</accession>
<evidence type="ECO:0000313" key="2">
    <source>
        <dbReference type="Proteomes" id="UP001153737"/>
    </source>
</evidence>
<protein>
    <submittedName>
        <fullName evidence="1">Uncharacterized protein</fullName>
    </submittedName>
</protein>
<proteinExistence type="predicted"/>
<dbReference type="OrthoDB" id="7760980at2759"/>
<sequence length="125" mass="15133">MAGKKKKTLANKLAKMSDEERARYMQHRADIEEEAKRRKEQLISTFMKNRYVEKLKLEYQNDLEELLNCNKREREMIMDNTDREEDHLKTIVYGQETQAKEIIRSEYQGYMQMCYETECEVICFS</sequence>
<dbReference type="AlphaFoldDB" id="A0A9N9SDI6"/>
<organism evidence="1 2">
    <name type="scientific">Phaedon cochleariae</name>
    <name type="common">Mustard beetle</name>
    <dbReference type="NCBI Taxonomy" id="80249"/>
    <lineage>
        <taxon>Eukaryota</taxon>
        <taxon>Metazoa</taxon>
        <taxon>Ecdysozoa</taxon>
        <taxon>Arthropoda</taxon>
        <taxon>Hexapoda</taxon>
        <taxon>Insecta</taxon>
        <taxon>Pterygota</taxon>
        <taxon>Neoptera</taxon>
        <taxon>Endopterygota</taxon>
        <taxon>Coleoptera</taxon>
        <taxon>Polyphaga</taxon>
        <taxon>Cucujiformia</taxon>
        <taxon>Chrysomeloidea</taxon>
        <taxon>Chrysomelidae</taxon>
        <taxon>Chrysomelinae</taxon>
        <taxon>Chrysomelini</taxon>
        <taxon>Phaedon</taxon>
    </lineage>
</organism>
<reference evidence="1" key="1">
    <citation type="submission" date="2022-01" db="EMBL/GenBank/DDBJ databases">
        <authorList>
            <person name="King R."/>
        </authorList>
    </citation>
    <scope>NUCLEOTIDE SEQUENCE</scope>
</reference>
<reference evidence="1" key="2">
    <citation type="submission" date="2022-10" db="EMBL/GenBank/DDBJ databases">
        <authorList>
            <consortium name="ENA_rothamsted_submissions"/>
            <consortium name="culmorum"/>
            <person name="King R."/>
        </authorList>
    </citation>
    <scope>NUCLEOTIDE SEQUENCE</scope>
</reference>
<name>A0A9N9SDI6_PHACE</name>
<keyword evidence="2" id="KW-1185">Reference proteome</keyword>
<dbReference type="EMBL" id="OU896707">
    <property type="protein sequence ID" value="CAG9813380.1"/>
    <property type="molecule type" value="Genomic_DNA"/>
</dbReference>
<gene>
    <name evidence="1" type="ORF">PHAECO_LOCUS1083</name>
</gene>
<evidence type="ECO:0000313" key="1">
    <source>
        <dbReference type="EMBL" id="CAG9813380.1"/>
    </source>
</evidence>
<dbReference type="Proteomes" id="UP001153737">
    <property type="component" value="Chromosome 1"/>
</dbReference>